<protein>
    <recommendedName>
        <fullName evidence="3">HTH CENPB-type domain-containing protein</fullName>
    </recommendedName>
</protein>
<evidence type="ECO:0000313" key="5">
    <source>
        <dbReference type="Proteomes" id="UP000694388"/>
    </source>
</evidence>
<dbReference type="PROSITE" id="PS51253">
    <property type="entry name" value="HTH_CENPB"/>
    <property type="match status" value="1"/>
</dbReference>
<dbReference type="PANTHER" id="PTHR19303">
    <property type="entry name" value="TRANSPOSON"/>
    <property type="match status" value="1"/>
</dbReference>
<accession>A0A8C4N3C7</accession>
<evidence type="ECO:0000256" key="2">
    <source>
        <dbReference type="ARBA" id="ARBA00023242"/>
    </source>
</evidence>
<dbReference type="Pfam" id="PF04218">
    <property type="entry name" value="CENP-B_N"/>
    <property type="match status" value="1"/>
</dbReference>
<dbReference type="InterPro" id="IPR009057">
    <property type="entry name" value="Homeodomain-like_sf"/>
</dbReference>
<dbReference type="GeneTree" id="ENSGT00940000163615"/>
<keyword evidence="1" id="KW-0238">DNA-binding</keyword>
<dbReference type="Ensembl" id="ENSEBUT00000000554.1">
    <property type="protein sequence ID" value="ENSEBUP00000000262.1"/>
    <property type="gene ID" value="ENSEBUG00000000452.1"/>
</dbReference>
<evidence type="ECO:0000259" key="3">
    <source>
        <dbReference type="PROSITE" id="PS51253"/>
    </source>
</evidence>
<dbReference type="Gene3D" id="1.10.10.60">
    <property type="entry name" value="Homeodomain-like"/>
    <property type="match status" value="2"/>
</dbReference>
<dbReference type="SUPFAM" id="SSF46689">
    <property type="entry name" value="Homeodomain-like"/>
    <property type="match status" value="2"/>
</dbReference>
<dbReference type="Proteomes" id="UP000694388">
    <property type="component" value="Unplaced"/>
</dbReference>
<dbReference type="GO" id="GO:0003677">
    <property type="term" value="F:DNA binding"/>
    <property type="evidence" value="ECO:0007669"/>
    <property type="project" value="UniProtKB-KW"/>
</dbReference>
<sequence>MPPCCFKQITLAEKVELIKNSDGRSQGSLAEQYGIARGTVQNIRKRKAEFMQAYKENEPSKKKRANICHFEPVNDFIWEWFCRMRTSNVPISGPMIREKALAYAESQGIRDFKASMGWLDKSKTRHNINCAVLSGEGADVKLETVDQWKERLPGIIELYDPKDIFNLHESGLFYRALQDKTLRVRGADCKGGKRSKERLTAMLCVNMKGEFEKPFIIGRCEKPRCFKHINTKTLPVVQAIEMTDSIRDFFLPQNMPDYVQLITQMKNSLLEKFVTSSHQMDLMSFFIRQDS</sequence>
<dbReference type="GO" id="GO:0005634">
    <property type="term" value="C:nucleus"/>
    <property type="evidence" value="ECO:0007669"/>
    <property type="project" value="TreeGrafter"/>
</dbReference>
<dbReference type="InterPro" id="IPR007889">
    <property type="entry name" value="HTH_Psq"/>
</dbReference>
<reference evidence="4" key="1">
    <citation type="submission" date="2025-08" db="UniProtKB">
        <authorList>
            <consortium name="Ensembl"/>
        </authorList>
    </citation>
    <scope>IDENTIFICATION</scope>
</reference>
<feature type="domain" description="HTH CENPB-type" evidence="3">
    <location>
        <begin position="61"/>
        <end position="132"/>
    </location>
</feature>
<organism evidence="4 5">
    <name type="scientific">Eptatretus burgeri</name>
    <name type="common">Inshore hagfish</name>
    <dbReference type="NCBI Taxonomy" id="7764"/>
    <lineage>
        <taxon>Eukaryota</taxon>
        <taxon>Metazoa</taxon>
        <taxon>Chordata</taxon>
        <taxon>Craniata</taxon>
        <taxon>Vertebrata</taxon>
        <taxon>Cyclostomata</taxon>
        <taxon>Myxini</taxon>
        <taxon>Myxiniformes</taxon>
        <taxon>Myxinidae</taxon>
        <taxon>Eptatretinae</taxon>
        <taxon>Eptatretus</taxon>
    </lineage>
</organism>
<dbReference type="InterPro" id="IPR050863">
    <property type="entry name" value="CenT-Element_Derived"/>
</dbReference>
<reference evidence="4" key="2">
    <citation type="submission" date="2025-09" db="UniProtKB">
        <authorList>
            <consortium name="Ensembl"/>
        </authorList>
    </citation>
    <scope>IDENTIFICATION</scope>
</reference>
<dbReference type="AlphaFoldDB" id="A0A8C4N3C7"/>
<dbReference type="Pfam" id="PF03221">
    <property type="entry name" value="HTH_Tnp_Tc5"/>
    <property type="match status" value="1"/>
</dbReference>
<name>A0A8C4N3C7_EPTBU</name>
<evidence type="ECO:0000256" key="1">
    <source>
        <dbReference type="ARBA" id="ARBA00023125"/>
    </source>
</evidence>
<proteinExistence type="predicted"/>
<dbReference type="OMA" id="KRANICH"/>
<dbReference type="InterPro" id="IPR006600">
    <property type="entry name" value="HTH_CenpB_DNA-bd_dom"/>
</dbReference>
<keyword evidence="2" id="KW-0539">Nucleus</keyword>
<keyword evidence="5" id="KW-1185">Reference proteome</keyword>
<dbReference type="PANTHER" id="PTHR19303:SF73">
    <property type="entry name" value="PROTEIN PDC2"/>
    <property type="match status" value="1"/>
</dbReference>
<evidence type="ECO:0000313" key="4">
    <source>
        <dbReference type="Ensembl" id="ENSEBUP00000000262.1"/>
    </source>
</evidence>
<dbReference type="SMART" id="SM00674">
    <property type="entry name" value="CENPB"/>
    <property type="match status" value="1"/>
</dbReference>